<reference evidence="2" key="1">
    <citation type="submission" date="2021-01" db="EMBL/GenBank/DDBJ databases">
        <title>Whole genome shotgun sequence of Actinoplanes cyaneus NBRC 14990.</title>
        <authorList>
            <person name="Komaki H."/>
            <person name="Tamura T."/>
        </authorList>
    </citation>
    <scope>NUCLEOTIDE SEQUENCE</scope>
    <source>
        <strain evidence="2">NBRC 14990</strain>
    </source>
</reference>
<feature type="compositionally biased region" description="Low complexity" evidence="1">
    <location>
        <begin position="26"/>
        <end position="35"/>
    </location>
</feature>
<evidence type="ECO:0000313" key="2">
    <source>
        <dbReference type="EMBL" id="GID63802.1"/>
    </source>
</evidence>
<accession>A0A919M2T6</accession>
<evidence type="ECO:0000313" key="3">
    <source>
        <dbReference type="Proteomes" id="UP000619479"/>
    </source>
</evidence>
<dbReference type="EMBL" id="BOMH01000013">
    <property type="protein sequence ID" value="GID63802.1"/>
    <property type="molecule type" value="Genomic_DNA"/>
</dbReference>
<evidence type="ECO:0000256" key="1">
    <source>
        <dbReference type="SAM" id="MobiDB-lite"/>
    </source>
</evidence>
<feature type="region of interest" description="Disordered" evidence="1">
    <location>
        <begin position="18"/>
        <end position="39"/>
    </location>
</feature>
<comment type="caution">
    <text evidence="2">The sequence shown here is derived from an EMBL/GenBank/DDBJ whole genome shotgun (WGS) entry which is preliminary data.</text>
</comment>
<dbReference type="RefSeq" id="WP_203739235.1">
    <property type="nucleotide sequence ID" value="NZ_BAAAUC010000027.1"/>
</dbReference>
<dbReference type="AlphaFoldDB" id="A0A919M2T6"/>
<gene>
    <name evidence="2" type="ORF">Acy02nite_16830</name>
</gene>
<dbReference type="Proteomes" id="UP000619479">
    <property type="component" value="Unassembled WGS sequence"/>
</dbReference>
<organism evidence="2 3">
    <name type="scientific">Actinoplanes cyaneus</name>
    <dbReference type="NCBI Taxonomy" id="52696"/>
    <lineage>
        <taxon>Bacteria</taxon>
        <taxon>Bacillati</taxon>
        <taxon>Actinomycetota</taxon>
        <taxon>Actinomycetes</taxon>
        <taxon>Micromonosporales</taxon>
        <taxon>Micromonosporaceae</taxon>
        <taxon>Actinoplanes</taxon>
    </lineage>
</organism>
<proteinExistence type="predicted"/>
<name>A0A919M2T6_9ACTN</name>
<keyword evidence="3" id="KW-1185">Reference proteome</keyword>
<sequence>MIRTGGLLLPRLVSDFTGRDAEPRRAAAPPIIPISGGPGVSKTSLALHDRITEVGRLPASANPARQ</sequence>
<protein>
    <submittedName>
        <fullName evidence="2">Uncharacterized protein</fullName>
    </submittedName>
</protein>